<dbReference type="AlphaFoldDB" id="A0A1H8GQY7"/>
<name>A0A1H8GQY7_9BACL</name>
<dbReference type="EMBL" id="FOCQ01000012">
    <property type="protein sequence ID" value="SEN46230.1"/>
    <property type="molecule type" value="Genomic_DNA"/>
</dbReference>
<accession>A0A1H8GQY7</accession>
<dbReference type="RefSeq" id="WP_170839930.1">
    <property type="nucleotide sequence ID" value="NZ_FOCQ01000012.1"/>
</dbReference>
<dbReference type="Proteomes" id="UP000199695">
    <property type="component" value="Unassembled WGS sequence"/>
</dbReference>
<evidence type="ECO:0000313" key="2">
    <source>
        <dbReference type="Proteomes" id="UP000199695"/>
    </source>
</evidence>
<protein>
    <submittedName>
        <fullName evidence="1">Uncharacterized protein</fullName>
    </submittedName>
</protein>
<gene>
    <name evidence="1" type="ORF">SAMN05444955_11217</name>
</gene>
<dbReference type="STRING" id="1173111.SAMN05444955_11217"/>
<reference evidence="1 2" key="1">
    <citation type="submission" date="2016-10" db="EMBL/GenBank/DDBJ databases">
        <authorList>
            <person name="de Groot N.N."/>
        </authorList>
    </citation>
    <scope>NUCLEOTIDE SEQUENCE [LARGE SCALE GENOMIC DNA]</scope>
    <source>
        <strain evidence="1 2">DSM 46701</strain>
    </source>
</reference>
<proteinExistence type="predicted"/>
<sequence>MNEVKLWMDGQVLYVLPPGAKKPKVYKDLKRIKEILSEYGLAPGQWKGVFTAEWES</sequence>
<keyword evidence="2" id="KW-1185">Reference proteome</keyword>
<evidence type="ECO:0000313" key="1">
    <source>
        <dbReference type="EMBL" id="SEN46230.1"/>
    </source>
</evidence>
<organism evidence="1 2">
    <name type="scientific">Lihuaxuella thermophila</name>
    <dbReference type="NCBI Taxonomy" id="1173111"/>
    <lineage>
        <taxon>Bacteria</taxon>
        <taxon>Bacillati</taxon>
        <taxon>Bacillota</taxon>
        <taxon>Bacilli</taxon>
        <taxon>Bacillales</taxon>
        <taxon>Thermoactinomycetaceae</taxon>
        <taxon>Lihuaxuella</taxon>
    </lineage>
</organism>